<dbReference type="GO" id="GO:0005975">
    <property type="term" value="P:carbohydrate metabolic process"/>
    <property type="evidence" value="ECO:0007669"/>
    <property type="project" value="InterPro"/>
</dbReference>
<proteinExistence type="inferred from homology"/>
<feature type="domain" description="Carbohydrate kinase FGGY N-terminal" evidence="4">
    <location>
        <begin position="7"/>
        <end position="248"/>
    </location>
</feature>
<keyword evidence="3 6" id="KW-0418">Kinase</keyword>
<name>A0A7C1JTN7_9CHLR</name>
<dbReference type="PANTHER" id="PTHR43095">
    <property type="entry name" value="SUGAR KINASE"/>
    <property type="match status" value="1"/>
</dbReference>
<dbReference type="Pfam" id="PF00370">
    <property type="entry name" value="FGGY_N"/>
    <property type="match status" value="1"/>
</dbReference>
<dbReference type="AlphaFoldDB" id="A0A7C1JTN7"/>
<dbReference type="EMBL" id="DSMG01000119">
    <property type="protein sequence ID" value="HDX32167.1"/>
    <property type="molecule type" value="Genomic_DNA"/>
</dbReference>
<dbReference type="InterPro" id="IPR018485">
    <property type="entry name" value="FGGY_C"/>
</dbReference>
<dbReference type="Pfam" id="PF02782">
    <property type="entry name" value="FGGY_C"/>
    <property type="match status" value="1"/>
</dbReference>
<protein>
    <submittedName>
        <fullName evidence="6">Carbohydrate kinase</fullName>
    </submittedName>
</protein>
<dbReference type="CDD" id="cd07773">
    <property type="entry name" value="ASKHA_NBD_FGGY_FK"/>
    <property type="match status" value="1"/>
</dbReference>
<sequence>MAVEPLLVGVDFGTSHIKAIAFTPEGQIVAHASAPTPTVYPQPGWAYSDPDAVWSQTVTALRTMTAQLDDPRRVAAVAVASVGEAGTPIDAAGRPTYPMIAWFDTRTKEQAEQLRRRFGADEIFRRSGVSLQPIFTLCKILWLQQHEPEALARTVRWLNAADYLTFRLCGVAASEFSLASRTLMLDIDRLCWNVELVEATGLNPALLPPLLPSGTRLGSVLPDVAAQTGLPTHAIVTTGGHDHVCGAMALGVTQPGAVLDSLGTAEALFLATDRVLKDPEVGHCGYAQGVHVSGGYYILGGLYTSGACIEWFRETIGAGLDYGALAEEGEAVSPGSLGVYFLPHLRTANPGYDDPRSRATFVGLTFDARRGALYRALLEGLAYEARYSLDTLLPYLPDTRIERIVATGGGTRNRLLMRIKASVYNHPLRVVSIDEATALGAAMLAGLGAGIYTDVDTAVQSVCYTVSLVEPEPTAATFYARAYEQVYRELYPSVRNIHHAIGNLLENKE</sequence>
<dbReference type="PANTHER" id="PTHR43095:SF5">
    <property type="entry name" value="XYLULOSE KINASE"/>
    <property type="match status" value="1"/>
</dbReference>
<dbReference type="InterPro" id="IPR043129">
    <property type="entry name" value="ATPase_NBD"/>
</dbReference>
<organism evidence="6">
    <name type="scientific">Caldilinea aerophila</name>
    <dbReference type="NCBI Taxonomy" id="133453"/>
    <lineage>
        <taxon>Bacteria</taxon>
        <taxon>Bacillati</taxon>
        <taxon>Chloroflexota</taxon>
        <taxon>Caldilineae</taxon>
        <taxon>Caldilineales</taxon>
        <taxon>Caldilineaceae</taxon>
        <taxon>Caldilinea</taxon>
    </lineage>
</organism>
<evidence type="ECO:0000256" key="3">
    <source>
        <dbReference type="ARBA" id="ARBA00022777"/>
    </source>
</evidence>
<dbReference type="SUPFAM" id="SSF53067">
    <property type="entry name" value="Actin-like ATPase domain"/>
    <property type="match status" value="2"/>
</dbReference>
<gene>
    <name evidence="6" type="ORF">ENQ20_11895</name>
</gene>
<dbReference type="InterPro" id="IPR050406">
    <property type="entry name" value="FGGY_Carb_Kinase"/>
</dbReference>
<evidence type="ECO:0000313" key="6">
    <source>
        <dbReference type="EMBL" id="HDX32167.1"/>
    </source>
</evidence>
<feature type="domain" description="Carbohydrate kinase FGGY C-terminal" evidence="5">
    <location>
        <begin position="261"/>
        <end position="447"/>
    </location>
</feature>
<dbReference type="InterPro" id="IPR018484">
    <property type="entry name" value="FGGY_N"/>
</dbReference>
<comment type="similarity">
    <text evidence="1">Belongs to the FGGY kinase family.</text>
</comment>
<dbReference type="Gene3D" id="3.30.420.40">
    <property type="match status" value="2"/>
</dbReference>
<evidence type="ECO:0000256" key="2">
    <source>
        <dbReference type="ARBA" id="ARBA00022679"/>
    </source>
</evidence>
<keyword evidence="2" id="KW-0808">Transferase</keyword>
<evidence type="ECO:0000259" key="5">
    <source>
        <dbReference type="Pfam" id="PF02782"/>
    </source>
</evidence>
<dbReference type="GO" id="GO:0016301">
    <property type="term" value="F:kinase activity"/>
    <property type="evidence" value="ECO:0007669"/>
    <property type="project" value="UniProtKB-KW"/>
</dbReference>
<comment type="caution">
    <text evidence="6">The sequence shown here is derived from an EMBL/GenBank/DDBJ whole genome shotgun (WGS) entry which is preliminary data.</text>
</comment>
<evidence type="ECO:0000259" key="4">
    <source>
        <dbReference type="Pfam" id="PF00370"/>
    </source>
</evidence>
<evidence type="ECO:0000256" key="1">
    <source>
        <dbReference type="ARBA" id="ARBA00009156"/>
    </source>
</evidence>
<dbReference type="PIRSF" id="PIRSF000538">
    <property type="entry name" value="GlpK"/>
    <property type="match status" value="1"/>
</dbReference>
<reference evidence="6" key="1">
    <citation type="journal article" date="2020" name="mSystems">
        <title>Genome- and Community-Level Interaction Insights into Carbon Utilization and Element Cycling Functions of Hydrothermarchaeota in Hydrothermal Sediment.</title>
        <authorList>
            <person name="Zhou Z."/>
            <person name="Liu Y."/>
            <person name="Xu W."/>
            <person name="Pan J."/>
            <person name="Luo Z.H."/>
            <person name="Li M."/>
        </authorList>
    </citation>
    <scope>NUCLEOTIDE SEQUENCE [LARGE SCALE GENOMIC DNA]</scope>
    <source>
        <strain evidence="6">SpSt-289</strain>
    </source>
</reference>
<accession>A0A7C1JTN7</accession>
<dbReference type="InterPro" id="IPR000577">
    <property type="entry name" value="Carb_kinase_FGGY"/>
</dbReference>